<dbReference type="Gene3D" id="3.40.50.1110">
    <property type="entry name" value="SGNH hydrolase"/>
    <property type="match status" value="1"/>
</dbReference>
<dbReference type="SUPFAM" id="SSF52266">
    <property type="entry name" value="SGNH hydrolase"/>
    <property type="match status" value="1"/>
</dbReference>
<dbReference type="Proteomes" id="UP000194040">
    <property type="component" value="Unassembled WGS sequence"/>
</dbReference>
<dbReference type="Pfam" id="PF00657">
    <property type="entry name" value="Lipase_GDSL"/>
    <property type="match status" value="1"/>
</dbReference>
<gene>
    <name evidence="2" type="ORF">AU512_05375</name>
</gene>
<proteinExistence type="inferred from homology"/>
<protein>
    <submittedName>
        <fullName evidence="2">Pathogenicity island 2 effector protein SseJ</fullName>
    </submittedName>
</protein>
<evidence type="ECO:0000313" key="2">
    <source>
        <dbReference type="EMBL" id="OSN10952.1"/>
    </source>
</evidence>
<comment type="similarity">
    <text evidence="1">Belongs to the 'GDSL' lipolytic enzyme family.</text>
</comment>
<dbReference type="EMBL" id="LUTQ01000011">
    <property type="protein sequence ID" value="OSN10952.1"/>
    <property type="molecule type" value="Genomic_DNA"/>
</dbReference>
<reference evidence="2 3" key="1">
    <citation type="submission" date="2016-02" db="EMBL/GenBank/DDBJ databases">
        <title>Species-wide whole genome sequencing reveals diversity, host range in Lonsdalea quercina.</title>
        <authorList>
            <person name="Li Y."/>
        </authorList>
    </citation>
    <scope>NUCLEOTIDE SEQUENCE [LARGE SCALE GENOMIC DNA]</scope>
    <source>
        <strain evidence="2 3">LMG 26265</strain>
    </source>
</reference>
<sequence length="430" mass="48731">MSLNIGSGLLSAHISRDRLQAIANNITPPEMSLWERIKEFFFSTHQKEALECIYTLYHHANIQISAEEVHHAFTRLRELASPGCKEQFSNSYGCDLYGEIQYTILGKSGEALLSVTVHSEESLQRTVAPLTPSEYSRIGPPKYPLFNLAAEIQKLYLTKAQNDLSHIDRIIVFGDSLSDSQGRMFKKTHNILPSYHQYYEGRFTNGFTWSEYLSSPAFLKKPIINFAEGGSTSASYSPFNLCGDFLSNLDTQLKSYQPSPKDLSIFFIGANDYMTLHKDNIVKVVEKQIDDVMKLLEAGIKNILIMGIPDLSATPYGQRSLHAREFKDITLAHNSLLQKNTEALNQRSGGKRIFFFDTASAFENIKNVARQLNYDTAHAYIEHGYIHIPGEKEPELNISPQYLFNDNVHPTQEVHHAFASLLSHFIVHNY</sequence>
<evidence type="ECO:0000256" key="1">
    <source>
        <dbReference type="ARBA" id="ARBA00008668"/>
    </source>
</evidence>
<accession>A0ABX3XIU9</accession>
<organism evidence="2 3">
    <name type="scientific">Lonsdalea iberica</name>
    <dbReference type="NCBI Taxonomy" id="1082703"/>
    <lineage>
        <taxon>Bacteria</taxon>
        <taxon>Pseudomonadati</taxon>
        <taxon>Pseudomonadota</taxon>
        <taxon>Gammaproteobacteria</taxon>
        <taxon>Enterobacterales</taxon>
        <taxon>Pectobacteriaceae</taxon>
        <taxon>Lonsdalea</taxon>
    </lineage>
</organism>
<dbReference type="CDD" id="cd01846">
    <property type="entry name" value="fatty_acyltransferase_like"/>
    <property type="match status" value="1"/>
</dbReference>
<dbReference type="PANTHER" id="PTHR22835">
    <property type="entry name" value="ZINC FINGER FYVE DOMAIN CONTAINING PROTEIN"/>
    <property type="match status" value="1"/>
</dbReference>
<name>A0ABX3XIU9_9GAMM</name>
<dbReference type="PANTHER" id="PTHR22835:SF659">
    <property type="entry name" value="GDSL LIPASE_ACYLHYDROLASE, PUTATIVE (AFU_ORTHOLOGUE AFUA_2G00510)-RELATED"/>
    <property type="match status" value="1"/>
</dbReference>
<dbReference type="Gene3D" id="3.30.2440.10">
    <property type="entry name" value="Secreted effector protein SifA"/>
    <property type="match status" value="1"/>
</dbReference>
<keyword evidence="3" id="KW-1185">Reference proteome</keyword>
<dbReference type="InterPro" id="IPR001087">
    <property type="entry name" value="GDSL"/>
</dbReference>
<dbReference type="RefSeq" id="WP_094100489.1">
    <property type="nucleotide sequence ID" value="NZ_LUTQ01000011.1"/>
</dbReference>
<comment type="caution">
    <text evidence="2">The sequence shown here is derived from an EMBL/GenBank/DDBJ whole genome shotgun (WGS) entry which is preliminary data.</text>
</comment>
<evidence type="ECO:0000313" key="3">
    <source>
        <dbReference type="Proteomes" id="UP000194040"/>
    </source>
</evidence>
<dbReference type="InterPro" id="IPR036514">
    <property type="entry name" value="SGNH_hydro_sf"/>
</dbReference>